<dbReference type="Gene3D" id="3.90.215.10">
    <property type="entry name" value="Gamma Fibrinogen, chain A, domain 1"/>
    <property type="match status" value="1"/>
</dbReference>
<reference evidence="3" key="1">
    <citation type="submission" date="2022-11" db="UniProtKB">
        <authorList>
            <consortium name="WormBaseParasite"/>
        </authorList>
    </citation>
    <scope>IDENTIFICATION</scope>
</reference>
<dbReference type="Proteomes" id="UP000887566">
    <property type="component" value="Unplaced"/>
</dbReference>
<dbReference type="SMART" id="SM00186">
    <property type="entry name" value="FBG"/>
    <property type="match status" value="1"/>
</dbReference>
<dbReference type="PROSITE" id="PS51406">
    <property type="entry name" value="FIBRINOGEN_C_2"/>
    <property type="match status" value="1"/>
</dbReference>
<accession>A0A914X4B0</accession>
<organism evidence="2 3">
    <name type="scientific">Plectus sambesii</name>
    <dbReference type="NCBI Taxonomy" id="2011161"/>
    <lineage>
        <taxon>Eukaryota</taxon>
        <taxon>Metazoa</taxon>
        <taxon>Ecdysozoa</taxon>
        <taxon>Nematoda</taxon>
        <taxon>Chromadorea</taxon>
        <taxon>Plectida</taxon>
        <taxon>Plectina</taxon>
        <taxon>Plectoidea</taxon>
        <taxon>Plectidae</taxon>
        <taxon>Plectus</taxon>
    </lineage>
</organism>
<dbReference type="GO" id="GO:0005615">
    <property type="term" value="C:extracellular space"/>
    <property type="evidence" value="ECO:0007669"/>
    <property type="project" value="TreeGrafter"/>
</dbReference>
<dbReference type="InterPro" id="IPR002181">
    <property type="entry name" value="Fibrinogen_a/b/g_C_dom"/>
</dbReference>
<evidence type="ECO:0000259" key="1">
    <source>
        <dbReference type="PROSITE" id="PS51406"/>
    </source>
</evidence>
<dbReference type="WBParaSite" id="PSAMB.scaffold642size44778.g7663.t1">
    <property type="protein sequence ID" value="PSAMB.scaffold642size44778.g7663.t1"/>
    <property type="gene ID" value="PSAMB.scaffold642size44778.g7663"/>
</dbReference>
<feature type="domain" description="Fibrinogen C-terminal" evidence="1">
    <location>
        <begin position="11"/>
        <end position="222"/>
    </location>
</feature>
<dbReference type="SUPFAM" id="SSF56496">
    <property type="entry name" value="Fibrinogen C-terminal domain-like"/>
    <property type="match status" value="1"/>
</dbReference>
<dbReference type="Pfam" id="PF00147">
    <property type="entry name" value="Fibrinogen_C"/>
    <property type="match status" value="1"/>
</dbReference>
<dbReference type="InterPro" id="IPR036056">
    <property type="entry name" value="Fibrinogen-like_C"/>
</dbReference>
<dbReference type="AlphaFoldDB" id="A0A914X4B0"/>
<protein>
    <submittedName>
        <fullName evidence="3">Fibrinogen C-terminal domain-containing protein</fullName>
    </submittedName>
</protein>
<evidence type="ECO:0000313" key="3">
    <source>
        <dbReference type="WBParaSite" id="PSAMB.scaffold642size44778.g7663.t1"/>
    </source>
</evidence>
<dbReference type="PANTHER" id="PTHR19143">
    <property type="entry name" value="FIBRINOGEN/TENASCIN/ANGIOPOEITIN"/>
    <property type="match status" value="1"/>
</dbReference>
<dbReference type="Gene3D" id="4.10.530.10">
    <property type="entry name" value="Gamma-fibrinogen Carboxyl Terminal Fragment, domain 2"/>
    <property type="match status" value="1"/>
</dbReference>
<proteinExistence type="predicted"/>
<dbReference type="InterPro" id="IPR014716">
    <property type="entry name" value="Fibrinogen_a/b/g_C_1"/>
</dbReference>
<sequence length="297" mass="33641">MTTTTPTTTTTPSGAPKTDCYDWLRAGYRTSGVYSIKLAGHDSFNVYCDMSTDGGGWTVFQKRENGMVSFWNNTWIDYKNGFNNGISNNMWLGLDKIHLLSTKDANVILRIDLFGNQCSNDFYCQNGYFNPNGYWFSEWPFKIGNETEQYRISMTRTTGGTLSSGGSDDHFYGWSEYQAFSTIDRDNNGFSKGNCAGSGGNYLGGWWYSSENCGQYYLNGQYSASPRWGPNGMGVYRTRFDKDYWINPASAVMREAQRWENIMDASTTAQGFLMNFPGPISSRQRRAFPFPLSFVLE</sequence>
<evidence type="ECO:0000313" key="2">
    <source>
        <dbReference type="Proteomes" id="UP000887566"/>
    </source>
</evidence>
<dbReference type="InterPro" id="IPR050373">
    <property type="entry name" value="Fibrinogen_C-term_domain"/>
</dbReference>
<name>A0A914X4B0_9BILA</name>
<keyword evidence="2" id="KW-1185">Reference proteome</keyword>
<dbReference type="NCBIfam" id="NF040941">
    <property type="entry name" value="GGGWT_bact"/>
    <property type="match status" value="1"/>
</dbReference>